<dbReference type="RefSeq" id="WP_138197258.1">
    <property type="nucleotide sequence ID" value="NZ_VCIW01000022.1"/>
</dbReference>
<protein>
    <recommendedName>
        <fullName evidence="4">Lipoprotein</fullName>
    </recommendedName>
</protein>
<dbReference type="EMBL" id="VCIW01000022">
    <property type="protein sequence ID" value="TLS49281.1"/>
    <property type="molecule type" value="Genomic_DNA"/>
</dbReference>
<evidence type="ECO:0000313" key="2">
    <source>
        <dbReference type="EMBL" id="TLS49281.1"/>
    </source>
</evidence>
<comment type="caution">
    <text evidence="2">The sequence shown here is derived from an EMBL/GenBank/DDBJ whole genome shotgun (WGS) entry which is preliminary data.</text>
</comment>
<dbReference type="OrthoDB" id="1707591at2"/>
<proteinExistence type="predicted"/>
<evidence type="ECO:0000256" key="1">
    <source>
        <dbReference type="SAM" id="SignalP"/>
    </source>
</evidence>
<keyword evidence="3" id="KW-1185">Reference proteome</keyword>
<dbReference type="Proteomes" id="UP000309676">
    <property type="component" value="Unassembled WGS sequence"/>
</dbReference>
<dbReference type="PROSITE" id="PS51257">
    <property type="entry name" value="PROKAR_LIPOPROTEIN"/>
    <property type="match status" value="1"/>
</dbReference>
<reference evidence="2 3" key="1">
    <citation type="submission" date="2019-05" db="EMBL/GenBank/DDBJ databases">
        <authorList>
            <person name="Narsing Rao M.P."/>
            <person name="Li W.J."/>
        </authorList>
    </citation>
    <scope>NUCLEOTIDE SEQUENCE [LARGE SCALE GENOMIC DNA]</scope>
    <source>
        <strain evidence="2 3">SYSU_K30003</strain>
    </source>
</reference>
<evidence type="ECO:0008006" key="4">
    <source>
        <dbReference type="Google" id="ProtNLM"/>
    </source>
</evidence>
<gene>
    <name evidence="2" type="ORF">FE782_25840</name>
</gene>
<sequence>MFKHMPRHTALLSLAAALTIPALTGCAQQAAKANSEPAPAASEQSNAATPSADGVATIELFEQLITSAQEASELLAFLDEHIGDASQEHADAMIRGLLAFYEEDLEKTSEAYYGSDVQEALLGLGWPIAAERLEAIEDEAIRELALTKAAGGYKLETAEGMIYPVVDYGMLKKYADRLSPALKDYLALLALESDDKMASDAALIIGWDELAERGVAYEAYLVQYPDAPETERAKEMYHTRFLMPYLYGLNNTPVFDFDTFRLLDEVKASYEKTVQAYPDTITAQIVSGFLDALEASDWQVFEKVDGQQADVEDVKTYREGARTQFEMRLDSKGNGK</sequence>
<organism evidence="2 3">
    <name type="scientific">Paenibacillus antri</name>
    <dbReference type="NCBI Taxonomy" id="2582848"/>
    <lineage>
        <taxon>Bacteria</taxon>
        <taxon>Bacillati</taxon>
        <taxon>Bacillota</taxon>
        <taxon>Bacilli</taxon>
        <taxon>Bacillales</taxon>
        <taxon>Paenibacillaceae</taxon>
        <taxon>Paenibacillus</taxon>
    </lineage>
</organism>
<keyword evidence="1" id="KW-0732">Signal</keyword>
<dbReference type="AlphaFoldDB" id="A0A5R9G0I5"/>
<name>A0A5R9G0I5_9BACL</name>
<evidence type="ECO:0000313" key="3">
    <source>
        <dbReference type="Proteomes" id="UP000309676"/>
    </source>
</evidence>
<feature type="chain" id="PRO_5038909505" description="Lipoprotein" evidence="1">
    <location>
        <begin position="28"/>
        <end position="336"/>
    </location>
</feature>
<feature type="signal peptide" evidence="1">
    <location>
        <begin position="1"/>
        <end position="27"/>
    </location>
</feature>
<accession>A0A5R9G0I5</accession>